<keyword evidence="2" id="KW-1185">Reference proteome</keyword>
<dbReference type="AlphaFoldDB" id="A0A2N5TAF7"/>
<feature type="non-terminal residue" evidence="1">
    <location>
        <position position="92"/>
    </location>
</feature>
<evidence type="ECO:0000313" key="1">
    <source>
        <dbReference type="EMBL" id="PLW22504.1"/>
    </source>
</evidence>
<dbReference type="Proteomes" id="UP000235388">
    <property type="component" value="Unassembled WGS sequence"/>
</dbReference>
<evidence type="ECO:0000313" key="2">
    <source>
        <dbReference type="Proteomes" id="UP000235388"/>
    </source>
</evidence>
<dbReference type="EMBL" id="PGCJ01000756">
    <property type="protein sequence ID" value="PLW22504.1"/>
    <property type="molecule type" value="Genomic_DNA"/>
</dbReference>
<comment type="caution">
    <text evidence="1">The sequence shown here is derived from an EMBL/GenBank/DDBJ whole genome shotgun (WGS) entry which is preliminary data.</text>
</comment>
<organism evidence="1 2">
    <name type="scientific">Puccinia coronata f. sp. avenae</name>
    <dbReference type="NCBI Taxonomy" id="200324"/>
    <lineage>
        <taxon>Eukaryota</taxon>
        <taxon>Fungi</taxon>
        <taxon>Dikarya</taxon>
        <taxon>Basidiomycota</taxon>
        <taxon>Pucciniomycotina</taxon>
        <taxon>Pucciniomycetes</taxon>
        <taxon>Pucciniales</taxon>
        <taxon>Pucciniaceae</taxon>
        <taxon>Puccinia</taxon>
    </lineage>
</organism>
<sequence length="92" mass="10755">MTLKVEIVTQHLNNLEQFVKDLPGHVNRRKVISTWDFFVQGQITFEKMTKTLRIQDNAALGETALDLAFLRNYPQHFTTKAFTHHENMQAIQ</sequence>
<gene>
    <name evidence="1" type="ORF">PCANC_28472</name>
</gene>
<proteinExistence type="predicted"/>
<name>A0A2N5TAF7_9BASI</name>
<accession>A0A2N5TAF7</accession>
<protein>
    <submittedName>
        <fullName evidence="1">Uncharacterized protein</fullName>
    </submittedName>
</protein>
<reference evidence="1 2" key="1">
    <citation type="submission" date="2017-11" db="EMBL/GenBank/DDBJ databases">
        <title>De novo assembly and phasing of dikaryotic genomes from two isolates of Puccinia coronata f. sp. avenae, the causal agent of oat crown rust.</title>
        <authorList>
            <person name="Miller M.E."/>
            <person name="Zhang Y."/>
            <person name="Omidvar V."/>
            <person name="Sperschneider J."/>
            <person name="Schwessinger B."/>
            <person name="Raley C."/>
            <person name="Palmer J.M."/>
            <person name="Garnica D."/>
            <person name="Upadhyaya N."/>
            <person name="Rathjen J."/>
            <person name="Taylor J.M."/>
            <person name="Park R.F."/>
            <person name="Dodds P.N."/>
            <person name="Hirsch C.D."/>
            <person name="Kianian S.F."/>
            <person name="Figueroa M."/>
        </authorList>
    </citation>
    <scope>NUCLEOTIDE SEQUENCE [LARGE SCALE GENOMIC DNA]</scope>
    <source>
        <strain evidence="1">12NC29</strain>
    </source>
</reference>